<comment type="caution">
    <text evidence="1">The sequence shown here is derived from an EMBL/GenBank/DDBJ whole genome shotgun (WGS) entry which is preliminary data.</text>
</comment>
<protein>
    <submittedName>
        <fullName evidence="1">Uncharacterized protein</fullName>
    </submittedName>
</protein>
<gene>
    <name evidence="1" type="ORF">F5876DRAFT_81389</name>
</gene>
<dbReference type="EMBL" id="MU795529">
    <property type="protein sequence ID" value="KAJ3805789.1"/>
    <property type="molecule type" value="Genomic_DNA"/>
</dbReference>
<evidence type="ECO:0000313" key="2">
    <source>
        <dbReference type="Proteomes" id="UP001163835"/>
    </source>
</evidence>
<dbReference type="Proteomes" id="UP001163835">
    <property type="component" value="Unassembled WGS sequence"/>
</dbReference>
<name>A0ACC1TM36_9AGAR</name>
<accession>A0ACC1TM36</accession>
<organism evidence="1 2">
    <name type="scientific">Lentinula aff. lateritia</name>
    <dbReference type="NCBI Taxonomy" id="2804960"/>
    <lineage>
        <taxon>Eukaryota</taxon>
        <taxon>Fungi</taxon>
        <taxon>Dikarya</taxon>
        <taxon>Basidiomycota</taxon>
        <taxon>Agaricomycotina</taxon>
        <taxon>Agaricomycetes</taxon>
        <taxon>Agaricomycetidae</taxon>
        <taxon>Agaricales</taxon>
        <taxon>Marasmiineae</taxon>
        <taxon>Omphalotaceae</taxon>
        <taxon>Lentinula</taxon>
    </lineage>
</organism>
<proteinExistence type="predicted"/>
<evidence type="ECO:0000313" key="1">
    <source>
        <dbReference type="EMBL" id="KAJ3805789.1"/>
    </source>
</evidence>
<keyword evidence="2" id="KW-1185">Reference proteome</keyword>
<sequence length="483" mass="55360">MPAHAFLGCPSQIPPKIQDLAQVEIKKIKSNRPGQKEASDKVVASRDLKALQNVASIVTQKKAKEVYLIGQCGFNQARLIIDLMFLLLISMWILVDQVFAIIFEDGTDIIARINGSRALQDSDKPPAEIVRRIQSEFATIKFIQTNTTIPVPEIIFLENNFENDVGAPYSLQKRIIGQMIADIWPSKFNPSCLNGEQAISAVKQIADFECQLLRYPSFDSIGSLEYDEAANEFRVGPLTPLYKLSTFPEFHPGPWKSSTEYLRSLIVLQKSILQQPDWLDDRRSFFMLMNTYGNDIPKIEDIDTEVRSDHAHFTAWYNMLEANLDHLDLSPFDPPHYPFVLLHEDLNIGNVMMDYEDPRKVVAVIDWEGSHVVPFWVGCAYSLIDNFNWGNDPEEQEIYRQMVETRDEIRKKNLDPSFWNEHTIPILRSLFNLYELASRSPTRVPVALFNILLQRFLAGCPQEDIDMFHPMLKLGLGKGFIFM</sequence>
<reference evidence="1" key="1">
    <citation type="submission" date="2022-09" db="EMBL/GenBank/DDBJ databases">
        <title>A Global Phylogenomic Analysis of the Shiitake Genus Lentinula.</title>
        <authorList>
            <consortium name="DOE Joint Genome Institute"/>
            <person name="Sierra-Patev S."/>
            <person name="Min B."/>
            <person name="Naranjo-Ortiz M."/>
            <person name="Looney B."/>
            <person name="Konkel Z."/>
            <person name="Slot J.C."/>
            <person name="Sakamoto Y."/>
            <person name="Steenwyk J.L."/>
            <person name="Rokas A."/>
            <person name="Carro J."/>
            <person name="Camarero S."/>
            <person name="Ferreira P."/>
            <person name="Molpeceres G."/>
            <person name="Ruiz-Duenas F.J."/>
            <person name="Serrano A."/>
            <person name="Henrissat B."/>
            <person name="Drula E."/>
            <person name="Hughes K.W."/>
            <person name="Mata J.L."/>
            <person name="Ishikawa N.K."/>
            <person name="Vargas-Isla R."/>
            <person name="Ushijima S."/>
            <person name="Smith C.A."/>
            <person name="Ahrendt S."/>
            <person name="Andreopoulos W."/>
            <person name="He G."/>
            <person name="Labutti K."/>
            <person name="Lipzen A."/>
            <person name="Ng V."/>
            <person name="Riley R."/>
            <person name="Sandor L."/>
            <person name="Barry K."/>
            <person name="Martinez A.T."/>
            <person name="Xiao Y."/>
            <person name="Gibbons J.G."/>
            <person name="Terashima K."/>
            <person name="Grigoriev I.V."/>
            <person name="Hibbett D.S."/>
        </authorList>
    </citation>
    <scope>NUCLEOTIDE SEQUENCE</scope>
    <source>
        <strain evidence="1">TMI1499</strain>
    </source>
</reference>